<reference evidence="1 2" key="1">
    <citation type="journal article" date="2022" name="bioRxiv">
        <title>Ecology and evolution of chlamydial symbionts of arthropods.</title>
        <authorList>
            <person name="Halter T."/>
            <person name="Koestlbacher S."/>
            <person name="Collingro A."/>
            <person name="Sixt B.S."/>
            <person name="Toenshoff E.R."/>
            <person name="Hendrickx F."/>
            <person name="Kostanjsek R."/>
            <person name="Horn M."/>
        </authorList>
    </citation>
    <scope>NUCLEOTIDE SEQUENCE [LARGE SCALE GENOMIC DNA]</scope>
    <source>
        <strain evidence="1">W744xW776</strain>
    </source>
</reference>
<organism evidence="1 2">
    <name type="scientific">Candidatus Rhabdochlamydia oedothoracis</name>
    <dbReference type="NCBI Taxonomy" id="2720720"/>
    <lineage>
        <taxon>Bacteria</taxon>
        <taxon>Pseudomonadati</taxon>
        <taxon>Chlamydiota</taxon>
        <taxon>Chlamydiia</taxon>
        <taxon>Parachlamydiales</taxon>
        <taxon>Candidatus Rhabdochlamydiaceae</taxon>
        <taxon>Candidatus Rhabdochlamydia</taxon>
    </lineage>
</organism>
<dbReference type="Gene3D" id="3.10.450.50">
    <property type="match status" value="1"/>
</dbReference>
<dbReference type="RefSeq" id="WP_215216847.1">
    <property type="nucleotide sequence ID" value="NZ_CP075587.1"/>
</dbReference>
<dbReference type="SUPFAM" id="SSF103642">
    <property type="entry name" value="Sec-C motif"/>
    <property type="match status" value="1"/>
</dbReference>
<keyword evidence="2" id="KW-1185">Reference proteome</keyword>
<evidence type="ECO:0000313" key="1">
    <source>
        <dbReference type="EMBL" id="QYF49044.1"/>
    </source>
</evidence>
<sequence length="69" mass="7579">MNKTGRNDPCPCGSGKKFKKCCESKAETKSLNPERVSLKQPPTSSGKVSAFFQRARNVMPSENKKSDNS</sequence>
<evidence type="ECO:0000313" key="2">
    <source>
        <dbReference type="Proteomes" id="UP000826014"/>
    </source>
</evidence>
<name>A0ABX8V745_9BACT</name>
<dbReference type="EMBL" id="CP075587">
    <property type="protein sequence ID" value="QYF49044.1"/>
    <property type="molecule type" value="Genomic_DNA"/>
</dbReference>
<proteinExistence type="predicted"/>
<protein>
    <submittedName>
        <fullName evidence="1">SEC-C motif</fullName>
    </submittedName>
</protein>
<accession>A0ABX8V745</accession>
<dbReference type="InterPro" id="IPR004027">
    <property type="entry name" value="SEC_C_motif"/>
</dbReference>
<dbReference type="Proteomes" id="UP000826014">
    <property type="component" value="Chromosome"/>
</dbReference>
<dbReference type="Pfam" id="PF02810">
    <property type="entry name" value="SEC-C"/>
    <property type="match status" value="1"/>
</dbReference>
<gene>
    <name evidence="1" type="ORF">RHABOEDO_001305</name>
</gene>